<dbReference type="EMBL" id="MU150328">
    <property type="protein sequence ID" value="KAF9458887.1"/>
    <property type="molecule type" value="Genomic_DNA"/>
</dbReference>
<feature type="compositionally biased region" description="Low complexity" evidence="1">
    <location>
        <begin position="203"/>
        <end position="219"/>
    </location>
</feature>
<gene>
    <name evidence="2" type="ORF">BDZ94DRAFT_63802</name>
</gene>
<evidence type="ECO:0000313" key="3">
    <source>
        <dbReference type="Proteomes" id="UP000807353"/>
    </source>
</evidence>
<feature type="compositionally biased region" description="Low complexity" evidence="1">
    <location>
        <begin position="95"/>
        <end position="107"/>
    </location>
</feature>
<organism evidence="2 3">
    <name type="scientific">Collybia nuda</name>
    <dbReference type="NCBI Taxonomy" id="64659"/>
    <lineage>
        <taxon>Eukaryota</taxon>
        <taxon>Fungi</taxon>
        <taxon>Dikarya</taxon>
        <taxon>Basidiomycota</taxon>
        <taxon>Agaricomycotina</taxon>
        <taxon>Agaricomycetes</taxon>
        <taxon>Agaricomycetidae</taxon>
        <taxon>Agaricales</taxon>
        <taxon>Tricholomatineae</taxon>
        <taxon>Clitocybaceae</taxon>
        <taxon>Collybia</taxon>
    </lineage>
</organism>
<feature type="region of interest" description="Disordered" evidence="1">
    <location>
        <begin position="358"/>
        <end position="437"/>
    </location>
</feature>
<feature type="region of interest" description="Disordered" evidence="1">
    <location>
        <begin position="1"/>
        <end position="300"/>
    </location>
</feature>
<dbReference type="GO" id="GO:0005737">
    <property type="term" value="C:cytoplasm"/>
    <property type="evidence" value="ECO:0007669"/>
    <property type="project" value="TreeGrafter"/>
</dbReference>
<comment type="caution">
    <text evidence="2">The sequence shown here is derived from an EMBL/GenBank/DDBJ whole genome shotgun (WGS) entry which is preliminary data.</text>
</comment>
<sequence>MATTTTSRNPFRSPAPTPQVTGASSSSLNYAPPPGPPSMAARTTRNGSAAEDPTGLMDEAPPAYTPGPDVYQGEETIEYGPRRPFQSAPPPPGRAPQQPLPQQQQQRTGAHNQAPTPSIAIHTSPMSSSSSHGQTPSLWRQLTGQLAAQLANTSISSPSSAPPPTGSWSTYPGRQEQTYTGSSSRSWSGTGSGSRLPPPPQHPAAANSNSNSSLAPISATAPTSDFARDFYAAGAGAEPESARSAPNSPSGYAPPLGPPPSSSPHRTTTQRHAPPPGPPPGQGQGSGRPTETPTPGHPLLRAGKLLVYPRGYECEKCHNVGYKHADPSHPCKKCWPKYAKPFQGPLVYAYTGGGGDTEFGEGSTTFQRPLPDFRPPQSGLGRSHTTAGSRSAPTSPAHPRVGPQHHSSPPPPPLPHFSPPLPHMGPPPRAVHSLSPYTPPPPGAIVYAAGDPRIGGQPCWGCGGRGNVSFLVFDGMRCEVCSGIGRIF</sequence>
<dbReference type="PANTHER" id="PTHR28031">
    <property type="entry name" value="PROLINE-RICH PROTEIN HUA1"/>
    <property type="match status" value="1"/>
</dbReference>
<feature type="compositionally biased region" description="Polar residues" evidence="1">
    <location>
        <begin position="138"/>
        <end position="152"/>
    </location>
</feature>
<feature type="compositionally biased region" description="Low complexity" evidence="1">
    <location>
        <begin position="118"/>
        <end position="137"/>
    </location>
</feature>
<feature type="compositionally biased region" description="Polar residues" evidence="1">
    <location>
        <begin position="383"/>
        <end position="394"/>
    </location>
</feature>
<proteinExistence type="predicted"/>
<keyword evidence="3" id="KW-1185">Reference proteome</keyword>
<evidence type="ECO:0000313" key="2">
    <source>
        <dbReference type="EMBL" id="KAF9458887.1"/>
    </source>
</evidence>
<dbReference type="PANTHER" id="PTHR28031:SF1">
    <property type="entry name" value="PROLINE-RICH PROTEIN HUA1"/>
    <property type="match status" value="1"/>
</dbReference>
<feature type="compositionally biased region" description="Polar residues" evidence="1">
    <location>
        <begin position="1"/>
        <end position="10"/>
    </location>
</feature>
<feature type="compositionally biased region" description="Polar residues" evidence="1">
    <location>
        <begin position="18"/>
        <end position="29"/>
    </location>
</feature>
<protein>
    <submittedName>
        <fullName evidence="2">Uncharacterized protein</fullName>
    </submittedName>
</protein>
<feature type="compositionally biased region" description="Low complexity" evidence="1">
    <location>
        <begin position="180"/>
        <end position="195"/>
    </location>
</feature>
<dbReference type="InterPro" id="IPR038910">
    <property type="entry name" value="Hua1-like"/>
</dbReference>
<dbReference type="AlphaFoldDB" id="A0A9P6CAZ0"/>
<reference evidence="2" key="1">
    <citation type="submission" date="2020-11" db="EMBL/GenBank/DDBJ databases">
        <authorList>
            <consortium name="DOE Joint Genome Institute"/>
            <person name="Ahrendt S."/>
            <person name="Riley R."/>
            <person name="Andreopoulos W."/>
            <person name="Labutti K."/>
            <person name="Pangilinan J."/>
            <person name="Ruiz-Duenas F.J."/>
            <person name="Barrasa J.M."/>
            <person name="Sanchez-Garcia M."/>
            <person name="Camarero S."/>
            <person name="Miyauchi S."/>
            <person name="Serrano A."/>
            <person name="Linde D."/>
            <person name="Babiker R."/>
            <person name="Drula E."/>
            <person name="Ayuso-Fernandez I."/>
            <person name="Pacheco R."/>
            <person name="Padilla G."/>
            <person name="Ferreira P."/>
            <person name="Barriuso J."/>
            <person name="Kellner H."/>
            <person name="Castanera R."/>
            <person name="Alfaro M."/>
            <person name="Ramirez L."/>
            <person name="Pisabarro A.G."/>
            <person name="Kuo A."/>
            <person name="Tritt A."/>
            <person name="Lipzen A."/>
            <person name="He G."/>
            <person name="Yan M."/>
            <person name="Ng V."/>
            <person name="Cullen D."/>
            <person name="Martin F."/>
            <person name="Rosso M.-N."/>
            <person name="Henrissat B."/>
            <person name="Hibbett D."/>
            <person name="Martinez A.T."/>
            <person name="Grigoriev I.V."/>
        </authorList>
    </citation>
    <scope>NUCLEOTIDE SEQUENCE</scope>
    <source>
        <strain evidence="2">CBS 247.69</strain>
    </source>
</reference>
<accession>A0A9P6CAZ0</accession>
<feature type="compositionally biased region" description="Pro residues" evidence="1">
    <location>
        <begin position="408"/>
        <end position="429"/>
    </location>
</feature>
<dbReference type="Proteomes" id="UP000807353">
    <property type="component" value="Unassembled WGS sequence"/>
</dbReference>
<dbReference type="OrthoDB" id="2405700at2759"/>
<name>A0A9P6CAZ0_9AGAR</name>
<evidence type="ECO:0000256" key="1">
    <source>
        <dbReference type="SAM" id="MobiDB-lite"/>
    </source>
</evidence>